<dbReference type="PANTHER" id="PTHR10724">
    <property type="entry name" value="30S RIBOSOMAL PROTEIN S1"/>
    <property type="match status" value="1"/>
</dbReference>
<evidence type="ECO:0000256" key="3">
    <source>
        <dbReference type="ARBA" id="ARBA00023274"/>
    </source>
</evidence>
<dbReference type="InterPro" id="IPR012340">
    <property type="entry name" value="NA-bd_OB-fold"/>
</dbReference>
<name>A0A1F7VEV6_9BACT</name>
<dbReference type="Proteomes" id="UP000176678">
    <property type="component" value="Unassembled WGS sequence"/>
</dbReference>
<keyword evidence="3" id="KW-0687">Ribonucleoprotein</keyword>
<evidence type="ECO:0000313" key="7">
    <source>
        <dbReference type="Proteomes" id="UP000176678"/>
    </source>
</evidence>
<dbReference type="GO" id="GO:0003735">
    <property type="term" value="F:structural constituent of ribosome"/>
    <property type="evidence" value="ECO:0007669"/>
    <property type="project" value="TreeGrafter"/>
</dbReference>
<dbReference type="PROSITE" id="PS50126">
    <property type="entry name" value="S1"/>
    <property type="match status" value="4"/>
</dbReference>
<evidence type="ECO:0000259" key="5">
    <source>
        <dbReference type="PROSITE" id="PS50126"/>
    </source>
</evidence>
<proteinExistence type="inferred from homology"/>
<dbReference type="PANTHER" id="PTHR10724:SF7">
    <property type="entry name" value="SMALL RIBOSOMAL SUBUNIT PROTEIN BS1C"/>
    <property type="match status" value="1"/>
</dbReference>
<feature type="region of interest" description="Disordered" evidence="4">
    <location>
        <begin position="373"/>
        <end position="410"/>
    </location>
</feature>
<feature type="domain" description="S1 motif" evidence="5">
    <location>
        <begin position="30"/>
        <end position="97"/>
    </location>
</feature>
<evidence type="ECO:0000313" key="6">
    <source>
        <dbReference type="EMBL" id="OGL88983.1"/>
    </source>
</evidence>
<evidence type="ECO:0000256" key="1">
    <source>
        <dbReference type="ARBA" id="ARBA00006767"/>
    </source>
</evidence>
<gene>
    <name evidence="6" type="ORF">A3H75_00450</name>
</gene>
<dbReference type="GO" id="GO:0005840">
    <property type="term" value="C:ribosome"/>
    <property type="evidence" value="ECO:0007669"/>
    <property type="project" value="UniProtKB-KW"/>
</dbReference>
<dbReference type="STRING" id="1802410.A3H75_00450"/>
<organism evidence="6 7">
    <name type="scientific">Candidatus Uhrbacteria bacterium RIFCSPLOWO2_02_FULL_51_9</name>
    <dbReference type="NCBI Taxonomy" id="1802410"/>
    <lineage>
        <taxon>Bacteria</taxon>
        <taxon>Candidatus Uhriibacteriota</taxon>
    </lineage>
</organism>
<dbReference type="CDD" id="cd05688">
    <property type="entry name" value="S1_RPS1_repeat_ec3"/>
    <property type="match status" value="1"/>
</dbReference>
<accession>A0A1F7VEV6</accession>
<dbReference type="GO" id="GO:0006412">
    <property type="term" value="P:translation"/>
    <property type="evidence" value="ECO:0007669"/>
    <property type="project" value="TreeGrafter"/>
</dbReference>
<dbReference type="Pfam" id="PF00575">
    <property type="entry name" value="S1"/>
    <property type="match status" value="4"/>
</dbReference>
<evidence type="ECO:0000256" key="2">
    <source>
        <dbReference type="ARBA" id="ARBA00022980"/>
    </source>
</evidence>
<dbReference type="AlphaFoldDB" id="A0A1F7VEV6"/>
<protein>
    <recommendedName>
        <fullName evidence="5">S1 motif domain-containing protein</fullName>
    </recommendedName>
</protein>
<dbReference type="SMART" id="SM00316">
    <property type="entry name" value="S1"/>
    <property type="match status" value="4"/>
</dbReference>
<comment type="similarity">
    <text evidence="1">Belongs to the bacterial ribosomal protein bS1 family.</text>
</comment>
<keyword evidence="2" id="KW-0689">Ribosomal protein</keyword>
<reference evidence="6 7" key="1">
    <citation type="journal article" date="2016" name="Nat. Commun.">
        <title>Thousands of microbial genomes shed light on interconnected biogeochemical processes in an aquifer system.</title>
        <authorList>
            <person name="Anantharaman K."/>
            <person name="Brown C.T."/>
            <person name="Hug L.A."/>
            <person name="Sharon I."/>
            <person name="Castelle C.J."/>
            <person name="Probst A.J."/>
            <person name="Thomas B.C."/>
            <person name="Singh A."/>
            <person name="Wilkins M.J."/>
            <person name="Karaoz U."/>
            <person name="Brodie E.L."/>
            <person name="Williams K.H."/>
            <person name="Hubbard S.S."/>
            <person name="Banfield J.F."/>
        </authorList>
    </citation>
    <scope>NUCLEOTIDE SEQUENCE [LARGE SCALE GENOMIC DNA]</scope>
</reference>
<dbReference type="GO" id="GO:0003729">
    <property type="term" value="F:mRNA binding"/>
    <property type="evidence" value="ECO:0007669"/>
    <property type="project" value="TreeGrafter"/>
</dbReference>
<comment type="caution">
    <text evidence="6">The sequence shown here is derived from an EMBL/GenBank/DDBJ whole genome shotgun (WGS) entry which is preliminary data.</text>
</comment>
<feature type="domain" description="S1 motif" evidence="5">
    <location>
        <begin position="115"/>
        <end position="193"/>
    </location>
</feature>
<dbReference type="InterPro" id="IPR050437">
    <property type="entry name" value="Ribos_protein_bS1-like"/>
</dbReference>
<dbReference type="GO" id="GO:1990904">
    <property type="term" value="C:ribonucleoprotein complex"/>
    <property type="evidence" value="ECO:0007669"/>
    <property type="project" value="UniProtKB-KW"/>
</dbReference>
<feature type="domain" description="S1 motif" evidence="5">
    <location>
        <begin position="210"/>
        <end position="277"/>
    </location>
</feature>
<evidence type="ECO:0000256" key="4">
    <source>
        <dbReference type="SAM" id="MobiDB-lite"/>
    </source>
</evidence>
<dbReference type="SUPFAM" id="SSF50249">
    <property type="entry name" value="Nucleic acid-binding proteins"/>
    <property type="match status" value="4"/>
</dbReference>
<dbReference type="PRINTS" id="PR00681">
    <property type="entry name" value="RIBOSOMALS1"/>
</dbReference>
<sequence length="410" mass="44876">MTTQTEKQQEESSVFKTLLQQYFKNAPKTGDVVQGNVLSVSKSEIKVDIAGLMIGTVRGRELAAGMQSYTGLKLGDTVEATVIDEENENGEIELSFRAAGFVRAWDQVRELARSQATIEVKVLDANKGGLMITLGPLPGFLPVSQLGPDNYPRVPGGDKNKIVEHIRQFVGKTFRVKVMDVSEKEDKLIVSEKLVWEEEQKDVLGKYTVGQTIEGTVSALTSFGAFMEFGEGLEGLIHISEIAWQRIDHPRDVLKIGDTIKAQIIQIDGSKIFLSLKRLIDDPWKIVKEKYTVGQTVRGKVIKINPFGLFVELDAEIHGLAHISDISDQPVTDVNEVAHVGDFLNFEIVSIEPAAHRLGLRVAGLKPKEVPAPLEAAEEAPAVAEAPEVLEEAPAPAAEPAVPLTEETKE</sequence>
<dbReference type="InterPro" id="IPR003029">
    <property type="entry name" value="S1_domain"/>
</dbReference>
<dbReference type="InterPro" id="IPR035104">
    <property type="entry name" value="Ribosomal_protein_S1-like"/>
</dbReference>
<dbReference type="Gene3D" id="2.40.50.140">
    <property type="entry name" value="Nucleic acid-binding proteins"/>
    <property type="match status" value="4"/>
</dbReference>
<dbReference type="EMBL" id="MGES01000019">
    <property type="protein sequence ID" value="OGL88983.1"/>
    <property type="molecule type" value="Genomic_DNA"/>
</dbReference>
<feature type="domain" description="S1 motif" evidence="5">
    <location>
        <begin position="294"/>
        <end position="363"/>
    </location>
</feature>